<protein>
    <submittedName>
        <fullName evidence="3">NADP-dependent oxidoreductase</fullName>
    </submittedName>
</protein>
<evidence type="ECO:0000313" key="3">
    <source>
        <dbReference type="EMBL" id="GLR68589.1"/>
    </source>
</evidence>
<dbReference type="InterPro" id="IPR020843">
    <property type="entry name" value="ER"/>
</dbReference>
<comment type="caution">
    <text evidence="3">The sequence shown here is derived from an EMBL/GenBank/DDBJ whole genome shotgun (WGS) entry which is preliminary data.</text>
</comment>
<dbReference type="Pfam" id="PF00107">
    <property type="entry name" value="ADH_zinc_N"/>
    <property type="match status" value="1"/>
</dbReference>
<dbReference type="SUPFAM" id="SSF51735">
    <property type="entry name" value="NAD(P)-binding Rossmann-fold domains"/>
    <property type="match status" value="1"/>
</dbReference>
<dbReference type="EMBL" id="BSOS01000090">
    <property type="protein sequence ID" value="GLR68589.1"/>
    <property type="molecule type" value="Genomic_DNA"/>
</dbReference>
<name>A0ABQ6A7X1_9PROT</name>
<keyword evidence="1" id="KW-0560">Oxidoreductase</keyword>
<dbReference type="InterPro" id="IPR036291">
    <property type="entry name" value="NAD(P)-bd_dom_sf"/>
</dbReference>
<organism evidence="3 4">
    <name type="scientific">Acidocella aquatica</name>
    <dbReference type="NCBI Taxonomy" id="1922313"/>
    <lineage>
        <taxon>Bacteria</taxon>
        <taxon>Pseudomonadati</taxon>
        <taxon>Pseudomonadota</taxon>
        <taxon>Alphaproteobacteria</taxon>
        <taxon>Acetobacterales</taxon>
        <taxon>Acidocellaceae</taxon>
        <taxon>Acidocella</taxon>
    </lineage>
</organism>
<keyword evidence="4" id="KW-1185">Reference proteome</keyword>
<dbReference type="InterPro" id="IPR041694">
    <property type="entry name" value="ADH_N_2"/>
</dbReference>
<feature type="domain" description="Enoyl reductase (ER)" evidence="2">
    <location>
        <begin position="18"/>
        <end position="334"/>
    </location>
</feature>
<sequence>MKTRRIVLASRPSGVPVARNFKMAEQEIPPLKEGEVLTENLVFAIDPAVRGMLDEKEDSYLPSVPLDGLIPTMVLGRVIESRNPGFKVGDYARGFIGWEEHSIIPADNFATENVHVDPSVPLTAYMGALGWSGITAYVGLKRIGEMKPGDVVVVSAAAGAVGSVAGQIARLSGCRAVGITSTDKVADVTGLLGMHAAVDYKTAPDLAAAIREACGGKGADVFFDNVGGKILDTMLPLMAAFGRIVVCGMVADYNQGKDVYAFRNLWQVLVHRVTMRGFLAYEHLDMLAEAESTMAGWIKSGQLKATENVATGLERAPEAFIRLMAGQTKGKTIVRLREDISTLADLKLS</sequence>
<dbReference type="RefSeq" id="WP_284259433.1">
    <property type="nucleotide sequence ID" value="NZ_BSOS01000090.1"/>
</dbReference>
<dbReference type="CDD" id="cd05288">
    <property type="entry name" value="PGDH"/>
    <property type="match status" value="1"/>
</dbReference>
<dbReference type="Gene3D" id="3.40.50.720">
    <property type="entry name" value="NAD(P)-binding Rossmann-like Domain"/>
    <property type="match status" value="1"/>
</dbReference>
<dbReference type="InterPro" id="IPR011032">
    <property type="entry name" value="GroES-like_sf"/>
</dbReference>
<dbReference type="InterPro" id="IPR013149">
    <property type="entry name" value="ADH-like_C"/>
</dbReference>
<gene>
    <name evidence="3" type="ORF">GCM10010909_32700</name>
</gene>
<dbReference type="Gene3D" id="3.90.180.10">
    <property type="entry name" value="Medium-chain alcohol dehydrogenases, catalytic domain"/>
    <property type="match status" value="1"/>
</dbReference>
<evidence type="ECO:0000313" key="4">
    <source>
        <dbReference type="Proteomes" id="UP001156641"/>
    </source>
</evidence>
<evidence type="ECO:0000259" key="2">
    <source>
        <dbReference type="SMART" id="SM00829"/>
    </source>
</evidence>
<dbReference type="Pfam" id="PF16884">
    <property type="entry name" value="ADH_N_2"/>
    <property type="match status" value="1"/>
</dbReference>
<proteinExistence type="predicted"/>
<evidence type="ECO:0000256" key="1">
    <source>
        <dbReference type="ARBA" id="ARBA00023002"/>
    </source>
</evidence>
<dbReference type="SMART" id="SM00829">
    <property type="entry name" value="PKS_ER"/>
    <property type="match status" value="1"/>
</dbReference>
<dbReference type="InterPro" id="IPR045010">
    <property type="entry name" value="MDR_fam"/>
</dbReference>
<dbReference type="Proteomes" id="UP001156641">
    <property type="component" value="Unassembled WGS sequence"/>
</dbReference>
<accession>A0ABQ6A7X1</accession>
<reference evidence="4" key="1">
    <citation type="journal article" date="2019" name="Int. J. Syst. Evol. Microbiol.">
        <title>The Global Catalogue of Microorganisms (GCM) 10K type strain sequencing project: providing services to taxonomists for standard genome sequencing and annotation.</title>
        <authorList>
            <consortium name="The Broad Institute Genomics Platform"/>
            <consortium name="The Broad Institute Genome Sequencing Center for Infectious Disease"/>
            <person name="Wu L."/>
            <person name="Ma J."/>
        </authorList>
    </citation>
    <scope>NUCLEOTIDE SEQUENCE [LARGE SCALE GENOMIC DNA]</scope>
    <source>
        <strain evidence="4">NBRC 112502</strain>
    </source>
</reference>
<dbReference type="PANTHER" id="PTHR43205:SF7">
    <property type="entry name" value="PROSTAGLANDIN REDUCTASE 1"/>
    <property type="match status" value="1"/>
</dbReference>
<dbReference type="PANTHER" id="PTHR43205">
    <property type="entry name" value="PROSTAGLANDIN REDUCTASE"/>
    <property type="match status" value="1"/>
</dbReference>
<dbReference type="SUPFAM" id="SSF50129">
    <property type="entry name" value="GroES-like"/>
    <property type="match status" value="1"/>
</dbReference>